<dbReference type="Gene3D" id="1.10.10.60">
    <property type="entry name" value="Homeodomain-like"/>
    <property type="match status" value="1"/>
</dbReference>
<dbReference type="NCBIfam" id="TIGR02395">
    <property type="entry name" value="rpoN_sigma"/>
    <property type="match status" value="1"/>
</dbReference>
<feature type="compositionally biased region" description="Acidic residues" evidence="9">
    <location>
        <begin position="55"/>
        <end position="101"/>
    </location>
</feature>
<feature type="domain" description="RNA polymerase sigma factor 54 DNA-binding" evidence="10">
    <location>
        <begin position="360"/>
        <end position="517"/>
    </location>
</feature>
<evidence type="ECO:0000256" key="9">
    <source>
        <dbReference type="SAM" id="MobiDB-lite"/>
    </source>
</evidence>
<evidence type="ECO:0000256" key="8">
    <source>
        <dbReference type="ARBA" id="ARBA00023163"/>
    </source>
</evidence>
<feature type="region of interest" description="Disordered" evidence="9">
    <location>
        <begin position="55"/>
        <end position="124"/>
    </location>
</feature>
<feature type="compositionally biased region" description="Acidic residues" evidence="9">
    <location>
        <begin position="110"/>
        <end position="120"/>
    </location>
</feature>
<dbReference type="EMBL" id="MFIX01000118">
    <property type="protein sequence ID" value="OGG04512.1"/>
    <property type="molecule type" value="Genomic_DNA"/>
</dbReference>
<proteinExistence type="inferred from homology"/>
<dbReference type="PROSITE" id="PS00718">
    <property type="entry name" value="SIGMA54_2"/>
    <property type="match status" value="1"/>
</dbReference>
<dbReference type="PRINTS" id="PR00045">
    <property type="entry name" value="SIGMA54FCT"/>
</dbReference>
<accession>A0A1F5YX94</accession>
<keyword evidence="8" id="KW-0804">Transcription</keyword>
<evidence type="ECO:0000259" key="11">
    <source>
        <dbReference type="Pfam" id="PF04963"/>
    </source>
</evidence>
<protein>
    <submittedName>
        <fullName evidence="12">RNA polymerase sigma-54 factor</fullName>
    </submittedName>
</protein>
<dbReference type="PANTHER" id="PTHR32248:SF4">
    <property type="entry name" value="RNA POLYMERASE SIGMA-54 FACTOR"/>
    <property type="match status" value="1"/>
</dbReference>
<gene>
    <name evidence="12" type="ORF">A3F83_03720</name>
</gene>
<dbReference type="Pfam" id="PF04963">
    <property type="entry name" value="Sigma54_CBD"/>
    <property type="match status" value="1"/>
</dbReference>
<evidence type="ECO:0000256" key="1">
    <source>
        <dbReference type="ARBA" id="ARBA00008798"/>
    </source>
</evidence>
<dbReference type="PROSITE" id="PS50044">
    <property type="entry name" value="SIGMA54_3"/>
    <property type="match status" value="1"/>
</dbReference>
<keyword evidence="5" id="KW-0805">Transcription regulation</keyword>
<keyword evidence="3" id="KW-0808">Transferase</keyword>
<dbReference type="InterPro" id="IPR007634">
    <property type="entry name" value="RNA_pol_sigma_54_DNA-bd"/>
</dbReference>
<evidence type="ECO:0000313" key="12">
    <source>
        <dbReference type="EMBL" id="OGG04512.1"/>
    </source>
</evidence>
<dbReference type="PANTHER" id="PTHR32248">
    <property type="entry name" value="RNA POLYMERASE SIGMA-54 FACTOR"/>
    <property type="match status" value="1"/>
</dbReference>
<dbReference type="Proteomes" id="UP000179129">
    <property type="component" value="Unassembled WGS sequence"/>
</dbReference>
<dbReference type="GO" id="GO:0016987">
    <property type="term" value="F:sigma factor activity"/>
    <property type="evidence" value="ECO:0007669"/>
    <property type="project" value="UniProtKB-KW"/>
</dbReference>
<name>A0A1F5YX94_9BACT</name>
<dbReference type="InterPro" id="IPR007046">
    <property type="entry name" value="RNA_pol_sigma_54_core-bd"/>
</dbReference>
<dbReference type="InterPro" id="IPR000394">
    <property type="entry name" value="RNA_pol_sigma_54"/>
</dbReference>
<dbReference type="GO" id="GO:0001216">
    <property type="term" value="F:DNA-binding transcription activator activity"/>
    <property type="evidence" value="ECO:0007669"/>
    <property type="project" value="InterPro"/>
</dbReference>
<dbReference type="GO" id="GO:0003677">
    <property type="term" value="F:DNA binding"/>
    <property type="evidence" value="ECO:0007669"/>
    <property type="project" value="UniProtKB-KW"/>
</dbReference>
<evidence type="ECO:0000256" key="4">
    <source>
        <dbReference type="ARBA" id="ARBA00022695"/>
    </source>
</evidence>
<sequence length="518" mass="59700">MALHNRMELQYRQELTINPRLYQAMDLLQMPLLDLQMHLKQELLINPFLELAEEAEENLETAEEEQTEADEVAGEEAVELPLEEEEPRAEEVEPEPVESEDIQGGSAEEATLDEAPEDGDLTTKTQDDIDWDKILNEGEFDYDNFAQEVEDREFYERAPINGRSLYEYLTEQLVLLKLDDRQLRIGEEIIGDISDDGYLTSSVSEIAFRLREEETAVEEVLKLIQTLDPLGVGARDLKECLLIQLRDTAEEDGLVYKLVDEYFEQLSKRHWQEIARETGLSLKEIQNAADQIAHLEPKPGRLYNSSKEDNYVIPDLIVEKVEGEYGVYINDSNLPRLRLSRAYQDIARNRKSFTGEAKDFIYNKLNSANWLIQAIEQRKQTMLKVMRYIVDKQHDFLEHGISHLKPLTLREVSEAINMHESTISRVTNDKYCQTPRGVFQLKFFFSVGLASDTGEDVSARGIKDKISKMIEAEEPSKPLTDQEIVARLKVDGLQIARRTVAKYRDQMGILPARMRKRV</sequence>
<comment type="caution">
    <text evidence="12">The sequence shown here is derived from an EMBL/GenBank/DDBJ whole genome shotgun (WGS) entry which is preliminary data.</text>
</comment>
<keyword evidence="6" id="KW-0731">Sigma factor</keyword>
<dbReference type="InterPro" id="IPR038709">
    <property type="entry name" value="RpoN_core-bd_sf"/>
</dbReference>
<comment type="similarity">
    <text evidence="1">Belongs to the sigma-54 factor family.</text>
</comment>
<keyword evidence="4" id="KW-0548">Nucleotidyltransferase</keyword>
<evidence type="ECO:0000256" key="7">
    <source>
        <dbReference type="ARBA" id="ARBA00023125"/>
    </source>
</evidence>
<dbReference type="AlphaFoldDB" id="A0A1F5YX94"/>
<dbReference type="PIRSF" id="PIRSF000774">
    <property type="entry name" value="RpoN"/>
    <property type="match status" value="1"/>
</dbReference>
<dbReference type="GO" id="GO:0016779">
    <property type="term" value="F:nucleotidyltransferase activity"/>
    <property type="evidence" value="ECO:0007669"/>
    <property type="project" value="UniProtKB-KW"/>
</dbReference>
<evidence type="ECO:0000259" key="10">
    <source>
        <dbReference type="Pfam" id="PF04552"/>
    </source>
</evidence>
<keyword evidence="2" id="KW-0240">DNA-directed RNA polymerase</keyword>
<organism evidence="12 13">
    <name type="scientific">Candidatus Glassbacteria bacterium RIFCSPLOWO2_12_FULL_58_11</name>
    <dbReference type="NCBI Taxonomy" id="1817867"/>
    <lineage>
        <taxon>Bacteria</taxon>
        <taxon>Candidatus Glassiibacteriota</taxon>
    </lineage>
</organism>
<dbReference type="Gene3D" id="1.10.10.1330">
    <property type="entry name" value="RNA polymerase sigma-54 factor, core-binding domain"/>
    <property type="match status" value="1"/>
</dbReference>
<dbReference type="Pfam" id="PF00309">
    <property type="entry name" value="Sigma54_AID"/>
    <property type="match status" value="1"/>
</dbReference>
<keyword evidence="7" id="KW-0238">DNA-binding</keyword>
<feature type="domain" description="RNA polymerase sigma factor 54 core-binding" evidence="11">
    <location>
        <begin position="160"/>
        <end position="343"/>
    </location>
</feature>
<dbReference type="GO" id="GO:0006352">
    <property type="term" value="P:DNA-templated transcription initiation"/>
    <property type="evidence" value="ECO:0007669"/>
    <property type="project" value="InterPro"/>
</dbReference>
<evidence type="ECO:0000256" key="2">
    <source>
        <dbReference type="ARBA" id="ARBA00022478"/>
    </source>
</evidence>
<dbReference type="Pfam" id="PF04552">
    <property type="entry name" value="Sigma54_DBD"/>
    <property type="match status" value="1"/>
</dbReference>
<dbReference type="GO" id="GO:0000428">
    <property type="term" value="C:DNA-directed RNA polymerase complex"/>
    <property type="evidence" value="ECO:0007669"/>
    <property type="project" value="UniProtKB-KW"/>
</dbReference>
<evidence type="ECO:0000256" key="6">
    <source>
        <dbReference type="ARBA" id="ARBA00023082"/>
    </source>
</evidence>
<evidence type="ECO:0000256" key="3">
    <source>
        <dbReference type="ARBA" id="ARBA00022679"/>
    </source>
</evidence>
<evidence type="ECO:0000313" key="13">
    <source>
        <dbReference type="Proteomes" id="UP000179129"/>
    </source>
</evidence>
<reference evidence="12 13" key="1">
    <citation type="journal article" date="2016" name="Nat. Commun.">
        <title>Thousands of microbial genomes shed light on interconnected biogeochemical processes in an aquifer system.</title>
        <authorList>
            <person name="Anantharaman K."/>
            <person name="Brown C.T."/>
            <person name="Hug L.A."/>
            <person name="Sharon I."/>
            <person name="Castelle C.J."/>
            <person name="Probst A.J."/>
            <person name="Thomas B.C."/>
            <person name="Singh A."/>
            <person name="Wilkins M.J."/>
            <person name="Karaoz U."/>
            <person name="Brodie E.L."/>
            <person name="Williams K.H."/>
            <person name="Hubbard S.S."/>
            <person name="Banfield J.F."/>
        </authorList>
    </citation>
    <scope>NUCLEOTIDE SEQUENCE [LARGE SCALE GENOMIC DNA]</scope>
</reference>
<dbReference type="STRING" id="1817867.A3F83_03720"/>
<evidence type="ECO:0000256" key="5">
    <source>
        <dbReference type="ARBA" id="ARBA00023015"/>
    </source>
</evidence>